<dbReference type="Pfam" id="PF00076">
    <property type="entry name" value="RRM_1"/>
    <property type="match status" value="2"/>
</dbReference>
<dbReference type="STRING" id="361077.A0A151ZGL6"/>
<comment type="caution">
    <text evidence="13">The sequence shown here is derived from an EMBL/GenBank/DDBJ whole genome shotgun (WGS) entry which is preliminary data.</text>
</comment>
<feature type="region of interest" description="Disordered" evidence="11">
    <location>
        <begin position="122"/>
        <end position="186"/>
    </location>
</feature>
<dbReference type="CDD" id="cd12246">
    <property type="entry name" value="RRM1_U1A_like"/>
    <property type="match status" value="1"/>
</dbReference>
<dbReference type="FunFam" id="3.30.70.330:FF:000029">
    <property type="entry name" value="U2 small nuclear ribonucleoprotein B"/>
    <property type="match status" value="1"/>
</dbReference>
<dbReference type="FunCoup" id="A0A151ZGL6">
    <property type="interactions" value="901"/>
</dbReference>
<comment type="subcellular location">
    <subcellularLocation>
        <location evidence="1">Nucleus</location>
    </subcellularLocation>
</comment>
<dbReference type="GO" id="GO:0008380">
    <property type="term" value="P:RNA splicing"/>
    <property type="evidence" value="ECO:0007669"/>
    <property type="project" value="UniProtKB-KW"/>
</dbReference>
<proteinExistence type="inferred from homology"/>
<comment type="similarity">
    <text evidence="2">Belongs to the RRM U1 A/B'' family.</text>
</comment>
<dbReference type="OrthoDB" id="277802at2759"/>
<dbReference type="PROSITE" id="PS50102">
    <property type="entry name" value="RRM"/>
    <property type="match status" value="2"/>
</dbReference>
<feature type="compositionally biased region" description="Basic and acidic residues" evidence="11">
    <location>
        <begin position="1"/>
        <end position="11"/>
    </location>
</feature>
<name>A0A151ZGL6_TIELA</name>
<evidence type="ECO:0000256" key="6">
    <source>
        <dbReference type="ARBA" id="ARBA00022884"/>
    </source>
</evidence>
<sequence>MAETEAIKVENNDESNVNNNTTPIEEDKVDIPPNQTIYINNLYEKISKKKLVEQLYSLFTKYGSILEIIASKSDKKRGQAFVVFQDLTSASNALREMNGFKFLDKPMRIQYSKNKSDAVAKLDGTYMEKKRQRENDREQTKSKKLDTGGNKKSTGQSKKAVSAPPTATTSISNSASLQPRDAPPNKDLFIENLPDKCEPMMLQMLFSQFEGFKDVTMIPGRKGIAFVMFEDEIKSANAMNHLQHFKVSPEKPMVISFMSQ</sequence>
<evidence type="ECO:0000313" key="14">
    <source>
        <dbReference type="Proteomes" id="UP000076078"/>
    </source>
</evidence>
<feature type="compositionally biased region" description="Basic and acidic residues" evidence="11">
    <location>
        <begin position="122"/>
        <end position="146"/>
    </location>
</feature>
<keyword evidence="7" id="KW-0508">mRNA splicing</keyword>
<dbReference type="CDD" id="cd12247">
    <property type="entry name" value="RRM2_U1A_like"/>
    <property type="match status" value="1"/>
</dbReference>
<gene>
    <name evidence="13" type="ORF">DLAC_05626</name>
</gene>
<keyword evidence="5" id="KW-0677">Repeat</keyword>
<dbReference type="InterPro" id="IPR012677">
    <property type="entry name" value="Nucleotide-bd_a/b_plait_sf"/>
</dbReference>
<dbReference type="SUPFAM" id="SSF54928">
    <property type="entry name" value="RNA-binding domain, RBD"/>
    <property type="match status" value="1"/>
</dbReference>
<evidence type="ECO:0000256" key="3">
    <source>
        <dbReference type="ARBA" id="ARBA00022664"/>
    </source>
</evidence>
<feature type="domain" description="RRM" evidence="12">
    <location>
        <begin position="35"/>
        <end position="114"/>
    </location>
</feature>
<evidence type="ECO:0000256" key="7">
    <source>
        <dbReference type="ARBA" id="ARBA00023187"/>
    </source>
</evidence>
<dbReference type="SMART" id="SM00360">
    <property type="entry name" value="RRM"/>
    <property type="match status" value="2"/>
</dbReference>
<dbReference type="FunFam" id="3.30.70.330:FF:000039">
    <property type="entry name" value="U1 small nuclear ribonucleoprotein A"/>
    <property type="match status" value="1"/>
</dbReference>
<dbReference type="PANTHER" id="PTHR10501">
    <property type="entry name" value="U1 SMALL NUCLEAR RIBONUCLEOPROTEIN A/U2 SMALL NUCLEAR RIBONUCLEOPROTEIN B"/>
    <property type="match status" value="1"/>
</dbReference>
<dbReference type="GO" id="GO:0005681">
    <property type="term" value="C:spliceosomal complex"/>
    <property type="evidence" value="ECO:0007669"/>
    <property type="project" value="UniProtKB-KW"/>
</dbReference>
<evidence type="ECO:0000256" key="11">
    <source>
        <dbReference type="SAM" id="MobiDB-lite"/>
    </source>
</evidence>
<keyword evidence="6 10" id="KW-0694">RNA-binding</keyword>
<dbReference type="GO" id="GO:0006397">
    <property type="term" value="P:mRNA processing"/>
    <property type="evidence" value="ECO:0007669"/>
    <property type="project" value="UniProtKB-KW"/>
</dbReference>
<evidence type="ECO:0000256" key="9">
    <source>
        <dbReference type="ARBA" id="ARBA00023274"/>
    </source>
</evidence>
<keyword evidence="3" id="KW-0507">mRNA processing</keyword>
<dbReference type="OMA" id="LKKGWVM"/>
<reference evidence="13 14" key="1">
    <citation type="submission" date="2015-12" db="EMBL/GenBank/DDBJ databases">
        <title>Dictyostelia acquired genes for synthesis and detection of signals that induce cell-type specialization by lateral gene transfer from prokaryotes.</title>
        <authorList>
            <person name="Gloeckner G."/>
            <person name="Schaap P."/>
        </authorList>
    </citation>
    <scope>NUCLEOTIDE SEQUENCE [LARGE SCALE GENOMIC DNA]</scope>
    <source>
        <strain evidence="13 14">TK</strain>
    </source>
</reference>
<evidence type="ECO:0000256" key="2">
    <source>
        <dbReference type="ARBA" id="ARBA00007243"/>
    </source>
</evidence>
<dbReference type="GO" id="GO:0030532">
    <property type="term" value="C:small nuclear ribonucleoprotein complex"/>
    <property type="evidence" value="ECO:0007669"/>
    <property type="project" value="UniProtKB-ARBA"/>
</dbReference>
<feature type="compositionally biased region" description="Polar residues" evidence="11">
    <location>
        <begin position="150"/>
        <end position="177"/>
    </location>
</feature>
<evidence type="ECO:0000256" key="4">
    <source>
        <dbReference type="ARBA" id="ARBA00022728"/>
    </source>
</evidence>
<feature type="domain" description="RRM" evidence="12">
    <location>
        <begin position="186"/>
        <end position="260"/>
    </location>
</feature>
<keyword evidence="9 13" id="KW-0687">Ribonucleoprotein</keyword>
<dbReference type="EMBL" id="LODT01000028">
    <property type="protein sequence ID" value="KYQ93020.1"/>
    <property type="molecule type" value="Genomic_DNA"/>
</dbReference>
<keyword evidence="8" id="KW-0539">Nucleus</keyword>
<evidence type="ECO:0000256" key="8">
    <source>
        <dbReference type="ARBA" id="ARBA00023242"/>
    </source>
</evidence>
<evidence type="ECO:0000256" key="5">
    <source>
        <dbReference type="ARBA" id="ARBA00022737"/>
    </source>
</evidence>
<evidence type="ECO:0000259" key="12">
    <source>
        <dbReference type="PROSITE" id="PS50102"/>
    </source>
</evidence>
<dbReference type="AlphaFoldDB" id="A0A151ZGL6"/>
<evidence type="ECO:0000256" key="10">
    <source>
        <dbReference type="PROSITE-ProRule" id="PRU00176"/>
    </source>
</evidence>
<organism evidence="13 14">
    <name type="scientific">Tieghemostelium lacteum</name>
    <name type="common">Slime mold</name>
    <name type="synonym">Dictyostelium lacteum</name>
    <dbReference type="NCBI Taxonomy" id="361077"/>
    <lineage>
        <taxon>Eukaryota</taxon>
        <taxon>Amoebozoa</taxon>
        <taxon>Evosea</taxon>
        <taxon>Eumycetozoa</taxon>
        <taxon>Dictyostelia</taxon>
        <taxon>Dictyosteliales</taxon>
        <taxon>Raperosteliaceae</taxon>
        <taxon>Tieghemostelium</taxon>
    </lineage>
</organism>
<evidence type="ECO:0000313" key="13">
    <source>
        <dbReference type="EMBL" id="KYQ93020.1"/>
    </source>
</evidence>
<dbReference type="InterPro" id="IPR000504">
    <property type="entry name" value="RRM_dom"/>
</dbReference>
<dbReference type="InterPro" id="IPR035979">
    <property type="entry name" value="RBD_domain_sf"/>
</dbReference>
<keyword evidence="14" id="KW-1185">Reference proteome</keyword>
<dbReference type="Proteomes" id="UP000076078">
    <property type="component" value="Unassembled WGS sequence"/>
</dbReference>
<keyword evidence="4" id="KW-0747">Spliceosome</keyword>
<dbReference type="Gene3D" id="3.30.70.330">
    <property type="match status" value="2"/>
</dbReference>
<accession>A0A151ZGL6</accession>
<evidence type="ECO:0000256" key="1">
    <source>
        <dbReference type="ARBA" id="ARBA00004123"/>
    </source>
</evidence>
<protein>
    <submittedName>
        <fullName evidence="13">U2 small nuclear ribonucleoprotein B</fullName>
    </submittedName>
</protein>
<dbReference type="InParanoid" id="A0A151ZGL6"/>
<dbReference type="GO" id="GO:0003723">
    <property type="term" value="F:RNA binding"/>
    <property type="evidence" value="ECO:0007669"/>
    <property type="project" value="UniProtKB-UniRule"/>
</dbReference>
<feature type="region of interest" description="Disordered" evidence="11">
    <location>
        <begin position="1"/>
        <end position="28"/>
    </location>
</feature>